<protein>
    <recommendedName>
        <fullName evidence="5">Disease resistance N-terminal domain-containing protein</fullName>
    </recommendedName>
</protein>
<name>A0AAN9KIF1_CLITE</name>
<dbReference type="Proteomes" id="UP001359559">
    <property type="component" value="Unassembled WGS sequence"/>
</dbReference>
<dbReference type="GO" id="GO:0000166">
    <property type="term" value="F:nucleotide binding"/>
    <property type="evidence" value="ECO:0007669"/>
    <property type="project" value="UniProtKB-KW"/>
</dbReference>
<comment type="caution">
    <text evidence="6">The sequence shown here is derived from an EMBL/GenBank/DDBJ whole genome shotgun (WGS) entry which is preliminary data.</text>
</comment>
<accession>A0AAN9KIF1</accession>
<feature type="compositionally biased region" description="Basic and acidic residues" evidence="4">
    <location>
        <begin position="141"/>
        <end position="156"/>
    </location>
</feature>
<evidence type="ECO:0000256" key="3">
    <source>
        <dbReference type="ARBA" id="ARBA00022821"/>
    </source>
</evidence>
<evidence type="ECO:0000256" key="4">
    <source>
        <dbReference type="SAM" id="MobiDB-lite"/>
    </source>
</evidence>
<evidence type="ECO:0000313" key="6">
    <source>
        <dbReference type="EMBL" id="KAK7316798.1"/>
    </source>
</evidence>
<organism evidence="6 7">
    <name type="scientific">Clitoria ternatea</name>
    <name type="common">Butterfly pea</name>
    <dbReference type="NCBI Taxonomy" id="43366"/>
    <lineage>
        <taxon>Eukaryota</taxon>
        <taxon>Viridiplantae</taxon>
        <taxon>Streptophyta</taxon>
        <taxon>Embryophyta</taxon>
        <taxon>Tracheophyta</taxon>
        <taxon>Spermatophyta</taxon>
        <taxon>Magnoliopsida</taxon>
        <taxon>eudicotyledons</taxon>
        <taxon>Gunneridae</taxon>
        <taxon>Pentapetalae</taxon>
        <taxon>rosids</taxon>
        <taxon>fabids</taxon>
        <taxon>Fabales</taxon>
        <taxon>Fabaceae</taxon>
        <taxon>Papilionoideae</taxon>
        <taxon>50 kb inversion clade</taxon>
        <taxon>NPAAA clade</taxon>
        <taxon>indigoferoid/millettioid clade</taxon>
        <taxon>Phaseoleae</taxon>
        <taxon>Clitoria</taxon>
    </lineage>
</organism>
<keyword evidence="1" id="KW-0677">Repeat</keyword>
<keyword evidence="2" id="KW-0547">Nucleotide-binding</keyword>
<dbReference type="EMBL" id="JAYKXN010000001">
    <property type="protein sequence ID" value="KAK7316798.1"/>
    <property type="molecule type" value="Genomic_DNA"/>
</dbReference>
<evidence type="ECO:0000313" key="7">
    <source>
        <dbReference type="Proteomes" id="UP001359559"/>
    </source>
</evidence>
<proteinExistence type="predicted"/>
<dbReference type="InterPro" id="IPR041118">
    <property type="entry name" value="Rx_N"/>
</dbReference>
<gene>
    <name evidence="6" type="ORF">RJT34_00521</name>
</gene>
<sequence length="156" mass="17610">MAETAFSFARDHVFPYLLEVTNMIRGVPKDVADMKKELENIQKMIHDADTMAALGDQVISPDEIKEKVKLLIEVAFRMEDIIDEYMVSEENQPHDPRFDAVATEPAISGYHPLIPLAADTNQTNSDETSADSEIESNDKDDDLKDGEKPFPIDYIH</sequence>
<evidence type="ECO:0000256" key="2">
    <source>
        <dbReference type="ARBA" id="ARBA00022741"/>
    </source>
</evidence>
<feature type="compositionally biased region" description="Acidic residues" evidence="4">
    <location>
        <begin position="128"/>
        <end position="140"/>
    </location>
</feature>
<feature type="domain" description="Disease resistance N-terminal" evidence="5">
    <location>
        <begin position="7"/>
        <end position="95"/>
    </location>
</feature>
<evidence type="ECO:0000259" key="5">
    <source>
        <dbReference type="Pfam" id="PF18052"/>
    </source>
</evidence>
<dbReference type="AlphaFoldDB" id="A0AAN9KIF1"/>
<reference evidence="6 7" key="1">
    <citation type="submission" date="2024-01" db="EMBL/GenBank/DDBJ databases">
        <title>The genomes of 5 underutilized Papilionoideae crops provide insights into root nodulation and disease resistance.</title>
        <authorList>
            <person name="Yuan L."/>
        </authorList>
    </citation>
    <scope>NUCLEOTIDE SEQUENCE [LARGE SCALE GENOMIC DNA]</scope>
    <source>
        <strain evidence="6">LY-2023</strain>
        <tissue evidence="6">Leaf</tissue>
    </source>
</reference>
<dbReference type="Pfam" id="PF18052">
    <property type="entry name" value="Rx_N"/>
    <property type="match status" value="1"/>
</dbReference>
<dbReference type="GO" id="GO:0006952">
    <property type="term" value="P:defense response"/>
    <property type="evidence" value="ECO:0007669"/>
    <property type="project" value="UniProtKB-KW"/>
</dbReference>
<dbReference type="Gene3D" id="1.20.5.4130">
    <property type="match status" value="1"/>
</dbReference>
<feature type="region of interest" description="Disordered" evidence="4">
    <location>
        <begin position="117"/>
        <end position="156"/>
    </location>
</feature>
<evidence type="ECO:0000256" key="1">
    <source>
        <dbReference type="ARBA" id="ARBA00022737"/>
    </source>
</evidence>
<keyword evidence="7" id="KW-1185">Reference proteome</keyword>
<keyword evidence="3" id="KW-0611">Plant defense</keyword>